<dbReference type="eggNOG" id="COG1475">
    <property type="taxonomic scope" value="Bacteria"/>
</dbReference>
<dbReference type="Proteomes" id="UP000005283">
    <property type="component" value="Unassembled WGS sequence"/>
</dbReference>
<sequence>MIMKENKIKQPQQITIKRSEINFAHYNPRKISNEARMQLKSNLKRIGLLGGIVWNKTTGNLVSGHQRVSVMDDVNRYENGQNDYEIRVEVVELDEKTEKEQNIFMNNRSVQGEFDTDMLETMLSDIDFSNAGLDEFDLQMLGVGDIEETDISDLSWDESETAESNNLQNLAFTSKDGEEDKKIDRSVNFYEDTPENQIKRHNEIKKIKDRIENQKSSDGGALSYVVLSFPTPEARIRFMAGLGYTEEDKYVDGEEFAHKIEFGE</sequence>
<dbReference type="STRING" id="679190.HMPREF0650_0371"/>
<protein>
    <recommendedName>
        <fullName evidence="3">ParB/Sulfiredoxin domain-containing protein</fullName>
    </recommendedName>
</protein>
<accession>D1W5N6</accession>
<keyword evidence="2" id="KW-1185">Reference proteome</keyword>
<reference evidence="1 2" key="1">
    <citation type="submission" date="2009-12" db="EMBL/GenBank/DDBJ databases">
        <title>Genome Sequence of Prevotella buccalis ATCC 35310.</title>
        <authorList>
            <person name="Durkin A.S."/>
            <person name="Madupu R."/>
            <person name="Torralba M."/>
            <person name="Methe B."/>
            <person name="Sutton G."/>
            <person name="Strausberg R.L."/>
            <person name="Nelson K.E."/>
        </authorList>
    </citation>
    <scope>NUCLEOTIDE SEQUENCE [LARGE SCALE GENOMIC DNA]</scope>
    <source>
        <strain evidence="1 2">ATCC 35310</strain>
    </source>
</reference>
<evidence type="ECO:0008006" key="3">
    <source>
        <dbReference type="Google" id="ProtNLM"/>
    </source>
</evidence>
<evidence type="ECO:0000313" key="1">
    <source>
        <dbReference type="EMBL" id="EFA92133.1"/>
    </source>
</evidence>
<dbReference type="AlphaFoldDB" id="D1W5N6"/>
<comment type="caution">
    <text evidence="1">The sequence shown here is derived from an EMBL/GenBank/DDBJ whole genome shotgun (WGS) entry which is preliminary data.</text>
</comment>
<evidence type="ECO:0000313" key="2">
    <source>
        <dbReference type="Proteomes" id="UP000005283"/>
    </source>
</evidence>
<gene>
    <name evidence="1" type="ORF">HMPREF0650_0371</name>
</gene>
<organism evidence="1 2">
    <name type="scientific">Hoylesella buccalis ATCC 35310</name>
    <dbReference type="NCBI Taxonomy" id="679190"/>
    <lineage>
        <taxon>Bacteria</taxon>
        <taxon>Pseudomonadati</taxon>
        <taxon>Bacteroidota</taxon>
        <taxon>Bacteroidia</taxon>
        <taxon>Bacteroidales</taxon>
        <taxon>Prevotellaceae</taxon>
        <taxon>Hoylesella</taxon>
    </lineage>
</organism>
<dbReference type="EMBL" id="ADEG01000053">
    <property type="protein sequence ID" value="EFA92133.1"/>
    <property type="molecule type" value="Genomic_DNA"/>
</dbReference>
<name>D1W5N6_9BACT</name>
<proteinExistence type="predicted"/>